<accession>A0ABV0NPE9</accession>
<feature type="transmembrane region" description="Helical" evidence="2">
    <location>
        <begin position="108"/>
        <end position="126"/>
    </location>
</feature>
<feature type="transmembrane region" description="Helical" evidence="2">
    <location>
        <begin position="146"/>
        <end position="165"/>
    </location>
</feature>
<organism evidence="3 4">
    <name type="scientific">Goodea atripinnis</name>
    <dbReference type="NCBI Taxonomy" id="208336"/>
    <lineage>
        <taxon>Eukaryota</taxon>
        <taxon>Metazoa</taxon>
        <taxon>Chordata</taxon>
        <taxon>Craniata</taxon>
        <taxon>Vertebrata</taxon>
        <taxon>Euteleostomi</taxon>
        <taxon>Actinopterygii</taxon>
        <taxon>Neopterygii</taxon>
        <taxon>Teleostei</taxon>
        <taxon>Neoteleostei</taxon>
        <taxon>Acanthomorphata</taxon>
        <taxon>Ovalentaria</taxon>
        <taxon>Atherinomorphae</taxon>
        <taxon>Cyprinodontiformes</taxon>
        <taxon>Goodeidae</taxon>
        <taxon>Goodea</taxon>
    </lineage>
</organism>
<evidence type="ECO:0000313" key="4">
    <source>
        <dbReference type="Proteomes" id="UP001476798"/>
    </source>
</evidence>
<keyword evidence="4" id="KW-1185">Reference proteome</keyword>
<sequence>MVLVLASESNDEGFQDETLPDPVPEGFMVEPLSGHVPGFTTKGSASASKSSPGTVSPSEGSPGTVSAGHPDSCSAAAGRPGLHASASLLVFAIVAVACCPGSYVSADLLVFTFIAATGCTGLYGVGPGSHLNFVSAQDVLPATRLNFMPAPELCFCFLFCFWPVFGGRLRTPCMGCFWFLFL</sequence>
<feature type="transmembrane region" description="Helical" evidence="2">
    <location>
        <begin position="82"/>
        <end position="101"/>
    </location>
</feature>
<proteinExistence type="predicted"/>
<evidence type="ECO:0000256" key="2">
    <source>
        <dbReference type="SAM" id="Phobius"/>
    </source>
</evidence>
<keyword evidence="2" id="KW-1133">Transmembrane helix</keyword>
<feature type="region of interest" description="Disordered" evidence="1">
    <location>
        <begin position="7"/>
        <end position="27"/>
    </location>
</feature>
<feature type="compositionally biased region" description="Low complexity" evidence="1">
    <location>
        <begin position="41"/>
        <end position="58"/>
    </location>
</feature>
<name>A0ABV0NPE9_9TELE</name>
<protein>
    <submittedName>
        <fullName evidence="3">Uncharacterized protein</fullName>
    </submittedName>
</protein>
<comment type="caution">
    <text evidence="3">The sequence shown here is derived from an EMBL/GenBank/DDBJ whole genome shotgun (WGS) entry which is preliminary data.</text>
</comment>
<evidence type="ECO:0000313" key="3">
    <source>
        <dbReference type="EMBL" id="MEQ2173287.1"/>
    </source>
</evidence>
<evidence type="ECO:0000256" key="1">
    <source>
        <dbReference type="SAM" id="MobiDB-lite"/>
    </source>
</evidence>
<dbReference type="EMBL" id="JAHRIO010044858">
    <property type="protein sequence ID" value="MEQ2173287.1"/>
    <property type="molecule type" value="Genomic_DNA"/>
</dbReference>
<keyword evidence="2" id="KW-0812">Transmembrane</keyword>
<gene>
    <name evidence="3" type="ORF">GOODEAATRI_030572</name>
</gene>
<reference evidence="3 4" key="1">
    <citation type="submission" date="2021-06" db="EMBL/GenBank/DDBJ databases">
        <authorList>
            <person name="Palmer J.M."/>
        </authorList>
    </citation>
    <scope>NUCLEOTIDE SEQUENCE [LARGE SCALE GENOMIC DNA]</scope>
    <source>
        <strain evidence="3 4">GA_2019</strain>
        <tissue evidence="3">Muscle</tissue>
    </source>
</reference>
<dbReference type="Proteomes" id="UP001476798">
    <property type="component" value="Unassembled WGS sequence"/>
</dbReference>
<feature type="region of interest" description="Disordered" evidence="1">
    <location>
        <begin position="40"/>
        <end position="72"/>
    </location>
</feature>
<keyword evidence="2" id="KW-0472">Membrane</keyword>
<feature type="compositionally biased region" description="Acidic residues" evidence="1">
    <location>
        <begin position="9"/>
        <end position="19"/>
    </location>
</feature>